<feature type="domain" description="PE-PPE" evidence="1">
    <location>
        <begin position="2"/>
        <end position="132"/>
    </location>
</feature>
<proteinExistence type="predicted"/>
<dbReference type="AlphaFoldDB" id="A0AB38URC1"/>
<dbReference type="InterPro" id="IPR013228">
    <property type="entry name" value="PE-PPE_C"/>
</dbReference>
<sequence length="264" mass="28578">MATNETSALMAMGSPDQDRLSFMLMANPNNPNRGILARLPGFYIPILDVPFNGATPPNSPYPTTIYTAQYDGIGNAPQYPLNAMSTLNGFMGPFYIHGQYPDFTSPQVANAVRLPTSPGYTGNTEYYMILTQICRCCSRFVTSPLSVLRSPTYSSPMCGCSSIWAIRPTGPGSAMRIFRLLPRCYRYPTPSPSFPIWRQGPCKDPKPVGGYWFVATVLYAERLPVSSVHQPGSEFLPGSADGDSAICAGWCGRGRAGADSAGVN</sequence>
<name>A0AB38URC1_9MYCO</name>
<organism evidence="2 3">
    <name type="scientific">Mycobacterium persicum</name>
    <dbReference type="NCBI Taxonomy" id="1487726"/>
    <lineage>
        <taxon>Bacteria</taxon>
        <taxon>Bacillati</taxon>
        <taxon>Actinomycetota</taxon>
        <taxon>Actinomycetes</taxon>
        <taxon>Mycobacteriales</taxon>
        <taxon>Mycobacteriaceae</taxon>
        <taxon>Mycobacterium</taxon>
    </lineage>
</organism>
<comment type="caution">
    <text evidence="2">The sequence shown here is derived from an EMBL/GenBank/DDBJ whole genome shotgun (WGS) entry which is preliminary data.</text>
</comment>
<dbReference type="Proteomes" id="UP000279331">
    <property type="component" value="Unassembled WGS sequence"/>
</dbReference>
<dbReference type="Pfam" id="PF08237">
    <property type="entry name" value="PE-PPE"/>
    <property type="match status" value="1"/>
</dbReference>
<evidence type="ECO:0000259" key="1">
    <source>
        <dbReference type="Pfam" id="PF08237"/>
    </source>
</evidence>
<gene>
    <name evidence="2" type="primary">PE3_10</name>
    <name evidence="2" type="ORF">LAUMK42_02165</name>
</gene>
<protein>
    <submittedName>
        <fullName evidence="2">PE family protein PE3</fullName>
    </submittedName>
</protein>
<evidence type="ECO:0000313" key="3">
    <source>
        <dbReference type="Proteomes" id="UP000279331"/>
    </source>
</evidence>
<evidence type="ECO:0000313" key="2">
    <source>
        <dbReference type="EMBL" id="VAZ83348.1"/>
    </source>
</evidence>
<accession>A0AB38URC1</accession>
<reference evidence="2 3" key="1">
    <citation type="submission" date="2018-09" db="EMBL/GenBank/DDBJ databases">
        <authorList>
            <person name="Tagini F."/>
        </authorList>
    </citation>
    <scope>NUCLEOTIDE SEQUENCE [LARGE SCALE GENOMIC DNA]</scope>
    <source>
        <strain evidence="2 3">MK42</strain>
    </source>
</reference>
<dbReference type="EMBL" id="UPHL01000052">
    <property type="protein sequence ID" value="VAZ83348.1"/>
    <property type="molecule type" value="Genomic_DNA"/>
</dbReference>